<gene>
    <name evidence="2" type="ORF">GK108_03250</name>
</gene>
<keyword evidence="3" id="KW-1185">Reference proteome</keyword>
<dbReference type="InterPro" id="IPR002850">
    <property type="entry name" value="PIN_toxin-like"/>
</dbReference>
<dbReference type="EMBL" id="JAAFZH010000001">
    <property type="protein sequence ID" value="NDU93876.1"/>
    <property type="molecule type" value="Genomic_DNA"/>
</dbReference>
<dbReference type="RefSeq" id="WP_163942646.1">
    <property type="nucleotide sequence ID" value="NZ_JAAFZH010000001.1"/>
</dbReference>
<dbReference type="NCBIfam" id="TIGR00305">
    <property type="entry name" value="putative toxin-antitoxin system toxin component, PIN family"/>
    <property type="match status" value="1"/>
</dbReference>
<sequence length="143" mass="16698">MDAPLRLAPSTAIVFDTNVLLSAFIFRKFAGDVYQYCAERYLLYSSEWMLAELSEKLESKKFRLPLTLQETILVQVREDVQLVYPTNEMPNYSRDPDDNNVLRLALFIKANFIITGDRDLLDLGQVEKTEIISPKLFFERYMM</sequence>
<evidence type="ECO:0000259" key="1">
    <source>
        <dbReference type="SMART" id="SM00670"/>
    </source>
</evidence>
<protein>
    <submittedName>
        <fullName evidence="2">Putative toxin-antitoxin system toxin component, PIN family</fullName>
    </submittedName>
</protein>
<name>A0A6L9L068_9BACT</name>
<dbReference type="InterPro" id="IPR002716">
    <property type="entry name" value="PIN_dom"/>
</dbReference>
<evidence type="ECO:0000313" key="2">
    <source>
        <dbReference type="EMBL" id="NDU93876.1"/>
    </source>
</evidence>
<dbReference type="InterPro" id="IPR029060">
    <property type="entry name" value="PIN-like_dom_sf"/>
</dbReference>
<dbReference type="PANTHER" id="PTHR34610">
    <property type="entry name" value="SSL7007 PROTEIN"/>
    <property type="match status" value="1"/>
</dbReference>
<dbReference type="PANTHER" id="PTHR34610:SF3">
    <property type="entry name" value="SSL7007 PROTEIN"/>
    <property type="match status" value="1"/>
</dbReference>
<dbReference type="Proteomes" id="UP000474175">
    <property type="component" value="Unassembled WGS sequence"/>
</dbReference>
<comment type="caution">
    <text evidence="2">The sequence shown here is derived from an EMBL/GenBank/DDBJ whole genome shotgun (WGS) entry which is preliminary data.</text>
</comment>
<accession>A0A6L9L068</accession>
<dbReference type="AlphaFoldDB" id="A0A6L9L068"/>
<dbReference type="SUPFAM" id="SSF88723">
    <property type="entry name" value="PIN domain-like"/>
    <property type="match status" value="1"/>
</dbReference>
<feature type="domain" description="PIN" evidence="1">
    <location>
        <begin position="11"/>
        <end position="122"/>
    </location>
</feature>
<evidence type="ECO:0000313" key="3">
    <source>
        <dbReference type="Proteomes" id="UP000474175"/>
    </source>
</evidence>
<organism evidence="2 3">
    <name type="scientific">Spirosoma terrae</name>
    <dbReference type="NCBI Taxonomy" id="1968276"/>
    <lineage>
        <taxon>Bacteria</taxon>
        <taxon>Pseudomonadati</taxon>
        <taxon>Bacteroidota</taxon>
        <taxon>Cytophagia</taxon>
        <taxon>Cytophagales</taxon>
        <taxon>Cytophagaceae</taxon>
        <taxon>Spirosoma</taxon>
    </lineage>
</organism>
<dbReference type="Pfam" id="PF13470">
    <property type="entry name" value="PIN_3"/>
    <property type="match status" value="1"/>
</dbReference>
<reference evidence="2 3" key="1">
    <citation type="submission" date="2020-02" db="EMBL/GenBank/DDBJ databases">
        <title>Draft genome sequence of two Spirosoma agri KCTC 52727 and Spirosoma terrae KCTC 52035.</title>
        <authorList>
            <person name="Rojas J."/>
            <person name="Ambika Manirajan B."/>
            <person name="Suarez C."/>
            <person name="Ratering S."/>
            <person name="Schnell S."/>
        </authorList>
    </citation>
    <scope>NUCLEOTIDE SEQUENCE [LARGE SCALE GENOMIC DNA]</scope>
    <source>
        <strain evidence="2 3">KCTC 52035</strain>
    </source>
</reference>
<proteinExistence type="predicted"/>
<dbReference type="SMART" id="SM00670">
    <property type="entry name" value="PINc"/>
    <property type="match status" value="1"/>
</dbReference>